<keyword evidence="4" id="KW-1185">Reference proteome</keyword>
<reference evidence="4" key="1">
    <citation type="journal article" date="2019" name="Int. J. Syst. Evol. Microbiol.">
        <title>The Global Catalogue of Microorganisms (GCM) 10K type strain sequencing project: providing services to taxonomists for standard genome sequencing and annotation.</title>
        <authorList>
            <consortium name="The Broad Institute Genomics Platform"/>
            <consortium name="The Broad Institute Genome Sequencing Center for Infectious Disease"/>
            <person name="Wu L."/>
            <person name="Ma J."/>
        </authorList>
    </citation>
    <scope>NUCLEOTIDE SEQUENCE [LARGE SCALE GENOMIC DNA]</scope>
    <source>
        <strain evidence="4">JCM 4855</strain>
    </source>
</reference>
<organism evidence="3 4">
    <name type="scientific">Streptomyces viridiviolaceus</name>
    <dbReference type="NCBI Taxonomy" id="68282"/>
    <lineage>
        <taxon>Bacteria</taxon>
        <taxon>Bacillati</taxon>
        <taxon>Actinomycetota</taxon>
        <taxon>Actinomycetes</taxon>
        <taxon>Kitasatosporales</taxon>
        <taxon>Streptomycetaceae</taxon>
        <taxon>Streptomyces</taxon>
    </lineage>
</organism>
<accession>A0ABW2EAG6</accession>
<proteinExistence type="predicted"/>
<dbReference type="RefSeq" id="WP_189878981.1">
    <property type="nucleotide sequence ID" value="NZ_BMWA01000030.1"/>
</dbReference>
<dbReference type="EMBL" id="JBHSYM010000073">
    <property type="protein sequence ID" value="MFC7016038.1"/>
    <property type="molecule type" value="Genomic_DNA"/>
</dbReference>
<name>A0ABW2EAG6_9ACTN</name>
<feature type="compositionally biased region" description="Low complexity" evidence="1">
    <location>
        <begin position="46"/>
        <end position="63"/>
    </location>
</feature>
<protein>
    <submittedName>
        <fullName evidence="3">Uncharacterized protein</fullName>
    </submittedName>
</protein>
<keyword evidence="2" id="KW-1133">Transmembrane helix</keyword>
<sequence>MGLHWAWYALALVGVYRMTAVGFDAAVRRVVRIASLARDEHRSRARVSAPPAAGHPVPPASASTAGLPFDPGLAAPPQHLEKR</sequence>
<gene>
    <name evidence="3" type="ORF">ACFQMH_30950</name>
</gene>
<feature type="transmembrane region" description="Helical" evidence="2">
    <location>
        <begin position="6"/>
        <end position="27"/>
    </location>
</feature>
<keyword evidence="2" id="KW-0472">Membrane</keyword>
<dbReference type="Proteomes" id="UP001596409">
    <property type="component" value="Unassembled WGS sequence"/>
</dbReference>
<feature type="region of interest" description="Disordered" evidence="1">
    <location>
        <begin position="38"/>
        <end position="83"/>
    </location>
</feature>
<keyword evidence="2" id="KW-0812">Transmembrane</keyword>
<evidence type="ECO:0000256" key="1">
    <source>
        <dbReference type="SAM" id="MobiDB-lite"/>
    </source>
</evidence>
<evidence type="ECO:0000256" key="2">
    <source>
        <dbReference type="SAM" id="Phobius"/>
    </source>
</evidence>
<comment type="caution">
    <text evidence="3">The sequence shown here is derived from an EMBL/GenBank/DDBJ whole genome shotgun (WGS) entry which is preliminary data.</text>
</comment>
<evidence type="ECO:0000313" key="4">
    <source>
        <dbReference type="Proteomes" id="UP001596409"/>
    </source>
</evidence>
<evidence type="ECO:0000313" key="3">
    <source>
        <dbReference type="EMBL" id="MFC7016038.1"/>
    </source>
</evidence>